<evidence type="ECO:0000313" key="1">
    <source>
        <dbReference type="EMBL" id="MBA0832897.1"/>
    </source>
</evidence>
<keyword evidence="2" id="KW-1185">Reference proteome</keyword>
<name>A0A7J9JF52_9ROSI</name>
<gene>
    <name evidence="1" type="ORF">Goarm_017253</name>
</gene>
<accession>A0A7J9JF52</accession>
<dbReference type="EMBL" id="JABFAE010000007">
    <property type="protein sequence ID" value="MBA0832897.1"/>
    <property type="molecule type" value="Genomic_DNA"/>
</dbReference>
<organism evidence="1 2">
    <name type="scientific">Gossypium armourianum</name>
    <dbReference type="NCBI Taxonomy" id="34283"/>
    <lineage>
        <taxon>Eukaryota</taxon>
        <taxon>Viridiplantae</taxon>
        <taxon>Streptophyta</taxon>
        <taxon>Embryophyta</taxon>
        <taxon>Tracheophyta</taxon>
        <taxon>Spermatophyta</taxon>
        <taxon>Magnoliopsida</taxon>
        <taxon>eudicotyledons</taxon>
        <taxon>Gunneridae</taxon>
        <taxon>Pentapetalae</taxon>
        <taxon>rosids</taxon>
        <taxon>malvids</taxon>
        <taxon>Malvales</taxon>
        <taxon>Malvaceae</taxon>
        <taxon>Malvoideae</taxon>
        <taxon>Gossypium</taxon>
    </lineage>
</organism>
<dbReference type="Proteomes" id="UP000593575">
    <property type="component" value="Unassembled WGS sequence"/>
</dbReference>
<protein>
    <submittedName>
        <fullName evidence="1">Uncharacterized protein</fullName>
    </submittedName>
</protein>
<evidence type="ECO:0000313" key="2">
    <source>
        <dbReference type="Proteomes" id="UP000593575"/>
    </source>
</evidence>
<comment type="caution">
    <text evidence="1">The sequence shown here is derived from an EMBL/GenBank/DDBJ whole genome shotgun (WGS) entry which is preliminary data.</text>
</comment>
<dbReference type="AlphaFoldDB" id="A0A7J9JF52"/>
<proteinExistence type="predicted"/>
<sequence length="41" mass="4889">MTPRMVICYCYWNDENWNDENVKVYTIATSNKVTSKCRVIV</sequence>
<reference evidence="1 2" key="1">
    <citation type="journal article" date="2019" name="Genome Biol. Evol.">
        <title>Insights into the evolution of the New World diploid cottons (Gossypium, subgenus Houzingenia) based on genome sequencing.</title>
        <authorList>
            <person name="Grover C.E."/>
            <person name="Arick M.A. 2nd"/>
            <person name="Thrash A."/>
            <person name="Conover J.L."/>
            <person name="Sanders W.S."/>
            <person name="Peterson D.G."/>
            <person name="Frelichowski J.E."/>
            <person name="Scheffler J.A."/>
            <person name="Scheffler B.E."/>
            <person name="Wendel J.F."/>
        </authorList>
    </citation>
    <scope>NUCLEOTIDE SEQUENCE [LARGE SCALE GENOMIC DNA]</scope>
    <source>
        <strain evidence="1">6</strain>
        <tissue evidence="1">Leaf</tissue>
    </source>
</reference>
<feature type="non-terminal residue" evidence="1">
    <location>
        <position position="41"/>
    </location>
</feature>